<feature type="transmembrane region" description="Helical" evidence="1">
    <location>
        <begin position="50"/>
        <end position="70"/>
    </location>
</feature>
<keyword evidence="1" id="KW-1133">Transmembrane helix</keyword>
<accession>A0AAW0MMU9</accession>
<evidence type="ECO:0000313" key="3">
    <source>
        <dbReference type="Proteomes" id="UP001460270"/>
    </source>
</evidence>
<dbReference type="Proteomes" id="UP001460270">
    <property type="component" value="Unassembled WGS sequence"/>
</dbReference>
<protein>
    <submittedName>
        <fullName evidence="2">Uncharacterized protein</fullName>
    </submittedName>
</protein>
<keyword evidence="3" id="KW-1185">Reference proteome</keyword>
<reference evidence="3" key="1">
    <citation type="submission" date="2024-04" db="EMBL/GenBank/DDBJ databases">
        <title>Salinicola lusitanus LLJ914,a marine bacterium isolated from the Okinawa Trough.</title>
        <authorList>
            <person name="Li J."/>
        </authorList>
    </citation>
    <scope>NUCLEOTIDE SEQUENCE [LARGE SCALE GENOMIC DNA]</scope>
</reference>
<keyword evidence="1" id="KW-0812">Transmembrane</keyword>
<evidence type="ECO:0000313" key="2">
    <source>
        <dbReference type="EMBL" id="KAK7878094.1"/>
    </source>
</evidence>
<dbReference type="EMBL" id="JBBPFD010000617">
    <property type="protein sequence ID" value="KAK7878094.1"/>
    <property type="molecule type" value="Genomic_DNA"/>
</dbReference>
<sequence>MLTKSDSFAGLSRAGVAVADTATDAQAKLLFYLARGFFGALTSAPALPNILWAFVHLSSWLVIVVMVLSAPARRGELQERPSPLLTPSSLTPHVLSLRLQCSCGGYFGGDGGCNRQEC</sequence>
<organism evidence="2 3">
    <name type="scientific">Mugilogobius chulae</name>
    <name type="common">yellowstripe goby</name>
    <dbReference type="NCBI Taxonomy" id="88201"/>
    <lineage>
        <taxon>Eukaryota</taxon>
        <taxon>Metazoa</taxon>
        <taxon>Chordata</taxon>
        <taxon>Craniata</taxon>
        <taxon>Vertebrata</taxon>
        <taxon>Euteleostomi</taxon>
        <taxon>Actinopterygii</taxon>
        <taxon>Neopterygii</taxon>
        <taxon>Teleostei</taxon>
        <taxon>Neoteleostei</taxon>
        <taxon>Acanthomorphata</taxon>
        <taxon>Gobiaria</taxon>
        <taxon>Gobiiformes</taxon>
        <taxon>Gobioidei</taxon>
        <taxon>Gobiidae</taxon>
        <taxon>Gobionellinae</taxon>
        <taxon>Mugilogobius</taxon>
    </lineage>
</organism>
<name>A0AAW0MMU9_9GOBI</name>
<proteinExistence type="predicted"/>
<evidence type="ECO:0000256" key="1">
    <source>
        <dbReference type="SAM" id="Phobius"/>
    </source>
</evidence>
<keyword evidence="1" id="KW-0472">Membrane</keyword>
<comment type="caution">
    <text evidence="2">The sequence shown here is derived from an EMBL/GenBank/DDBJ whole genome shotgun (WGS) entry which is preliminary data.</text>
</comment>
<dbReference type="AlphaFoldDB" id="A0AAW0MMU9"/>
<gene>
    <name evidence="2" type="ORF">WMY93_031241</name>
</gene>